<dbReference type="PANTHER" id="PTHR32309:SF16">
    <property type="entry name" value="ECA POLYSACCHARIDE CHAIN LENGTH MODULATION PROTEIN"/>
    <property type="match status" value="1"/>
</dbReference>
<dbReference type="Proteomes" id="UP000036406">
    <property type="component" value="Chromosome"/>
</dbReference>
<evidence type="ECO:0000313" key="10">
    <source>
        <dbReference type="Proteomes" id="UP000036406"/>
    </source>
</evidence>
<dbReference type="GO" id="GO:0005886">
    <property type="term" value="C:plasma membrane"/>
    <property type="evidence" value="ECO:0007669"/>
    <property type="project" value="UniProtKB-SubCell"/>
</dbReference>
<evidence type="ECO:0000256" key="1">
    <source>
        <dbReference type="ARBA" id="ARBA00004651"/>
    </source>
</evidence>
<organism evidence="9 10">
    <name type="scientific">Marinobacter psychrophilus</name>
    <dbReference type="NCBI Taxonomy" id="330734"/>
    <lineage>
        <taxon>Bacteria</taxon>
        <taxon>Pseudomonadati</taxon>
        <taxon>Pseudomonadota</taxon>
        <taxon>Gammaproteobacteria</taxon>
        <taxon>Pseudomonadales</taxon>
        <taxon>Marinobacteraceae</taxon>
        <taxon>Marinobacter</taxon>
    </lineage>
</organism>
<dbReference type="InterPro" id="IPR050445">
    <property type="entry name" value="Bact_polysacc_biosynth/exp"/>
</dbReference>
<dbReference type="EMBL" id="CP011494">
    <property type="protein sequence ID" value="AKO53003.1"/>
    <property type="molecule type" value="Genomic_DNA"/>
</dbReference>
<sequence length="260" mass="28741">MEERRNQPINTYQPDYSDEISLVDLAATFIRRRRVFYAVFLLCTLGGLAYALLTPEKFDYVSLVQLAEKDSKTLIQTPETVIATLEARWLPEQQVLYYAENESKLPFGVSFQNTKDTALIRFTTGTTARQKQLVEKVHAALIDKLSQHQEKLVKSEQASINRQIESLNAVIASMMAQASGDGTALPTAIQEKSELESALQSLGNLEVIVSARQSIQETGPKRSLIVALAVVLGLMLGIFAAFMAEFGASLKKQLAVTDGR</sequence>
<evidence type="ECO:0000256" key="2">
    <source>
        <dbReference type="ARBA" id="ARBA00022475"/>
    </source>
</evidence>
<dbReference type="RefSeq" id="WP_048386345.1">
    <property type="nucleotide sequence ID" value="NZ_CP011494.1"/>
</dbReference>
<reference evidence="9 10" key="1">
    <citation type="submission" date="2015-05" db="EMBL/GenBank/DDBJ databases">
        <title>Complete genome of Marinobacter psychrophilus strain 20041T isolated from sea-ice of the Canadian Basin.</title>
        <authorList>
            <person name="Song L."/>
            <person name="Ren L."/>
            <person name="Yu Y."/>
            <person name="Wang X."/>
        </authorList>
    </citation>
    <scope>NUCLEOTIDE SEQUENCE [LARGE SCALE GENOMIC DNA]</scope>
    <source>
        <strain evidence="9 10">20041</strain>
    </source>
</reference>
<dbReference type="KEGG" id="mpq:ABA45_11815"/>
<name>A0A0H4I5J6_9GAMM</name>
<keyword evidence="10" id="KW-1185">Reference proteome</keyword>
<dbReference type="Pfam" id="PF02706">
    <property type="entry name" value="Wzz"/>
    <property type="match status" value="1"/>
</dbReference>
<keyword evidence="4 6" id="KW-1133">Transmembrane helix</keyword>
<dbReference type="Pfam" id="PF13807">
    <property type="entry name" value="GNVR"/>
    <property type="match status" value="1"/>
</dbReference>
<keyword evidence="5 6" id="KW-0472">Membrane</keyword>
<gene>
    <name evidence="9" type="ORF">ABA45_11815</name>
</gene>
<feature type="transmembrane region" description="Helical" evidence="6">
    <location>
        <begin position="35"/>
        <end position="53"/>
    </location>
</feature>
<dbReference type="STRING" id="330734.ABA45_11815"/>
<comment type="subcellular location">
    <subcellularLocation>
        <location evidence="1">Cell membrane</location>
        <topology evidence="1">Multi-pass membrane protein</topology>
    </subcellularLocation>
</comment>
<dbReference type="InterPro" id="IPR032807">
    <property type="entry name" value="GNVR"/>
</dbReference>
<evidence type="ECO:0000256" key="6">
    <source>
        <dbReference type="SAM" id="Phobius"/>
    </source>
</evidence>
<feature type="domain" description="Polysaccharide chain length determinant N-terminal" evidence="7">
    <location>
        <begin position="18"/>
        <end position="72"/>
    </location>
</feature>
<dbReference type="InterPro" id="IPR003856">
    <property type="entry name" value="LPS_length_determ_N"/>
</dbReference>
<evidence type="ECO:0000256" key="3">
    <source>
        <dbReference type="ARBA" id="ARBA00022692"/>
    </source>
</evidence>
<evidence type="ECO:0000259" key="8">
    <source>
        <dbReference type="Pfam" id="PF13807"/>
    </source>
</evidence>
<evidence type="ECO:0000256" key="4">
    <source>
        <dbReference type="ARBA" id="ARBA00022989"/>
    </source>
</evidence>
<proteinExistence type="predicted"/>
<evidence type="ECO:0000313" key="9">
    <source>
        <dbReference type="EMBL" id="AKO53003.1"/>
    </source>
</evidence>
<evidence type="ECO:0000259" key="7">
    <source>
        <dbReference type="Pfam" id="PF02706"/>
    </source>
</evidence>
<protein>
    <submittedName>
        <fullName evidence="9">Lipopolysaccharide biosynthesis protein</fullName>
    </submittedName>
</protein>
<keyword evidence="3 6" id="KW-0812">Transmembrane</keyword>
<feature type="transmembrane region" description="Helical" evidence="6">
    <location>
        <begin position="224"/>
        <end position="244"/>
    </location>
</feature>
<keyword evidence="2" id="KW-1003">Cell membrane</keyword>
<feature type="domain" description="Tyrosine-protein kinase G-rich" evidence="8">
    <location>
        <begin position="194"/>
        <end position="243"/>
    </location>
</feature>
<evidence type="ECO:0000256" key="5">
    <source>
        <dbReference type="ARBA" id="ARBA00023136"/>
    </source>
</evidence>
<dbReference type="AlphaFoldDB" id="A0A0H4I5J6"/>
<accession>A0A0H4I5J6</accession>
<dbReference type="GO" id="GO:0004713">
    <property type="term" value="F:protein tyrosine kinase activity"/>
    <property type="evidence" value="ECO:0007669"/>
    <property type="project" value="TreeGrafter"/>
</dbReference>
<dbReference type="PATRIC" id="fig|330734.3.peg.2479"/>
<dbReference type="PANTHER" id="PTHR32309">
    <property type="entry name" value="TYROSINE-PROTEIN KINASE"/>
    <property type="match status" value="1"/>
</dbReference>